<evidence type="ECO:0000256" key="1">
    <source>
        <dbReference type="SAM" id="MobiDB-lite"/>
    </source>
</evidence>
<dbReference type="Pfam" id="PF09954">
    <property type="entry name" value="DUF2188"/>
    <property type="match status" value="1"/>
</dbReference>
<accession>A0A6J7FNT8</accession>
<dbReference type="AlphaFoldDB" id="A0A6J7FNT8"/>
<feature type="compositionally biased region" description="Basic and acidic residues" evidence="1">
    <location>
        <begin position="56"/>
        <end position="66"/>
    </location>
</feature>
<proteinExistence type="predicted"/>
<feature type="region of interest" description="Disordered" evidence="1">
    <location>
        <begin position="56"/>
        <end position="75"/>
    </location>
</feature>
<evidence type="ECO:0000313" key="2">
    <source>
        <dbReference type="EMBL" id="CAB4893213.1"/>
    </source>
</evidence>
<name>A0A6J7FNT8_9ZZZZ</name>
<dbReference type="InterPro" id="IPR018691">
    <property type="entry name" value="DUF2188"/>
</dbReference>
<dbReference type="EMBL" id="CAFBMK010000004">
    <property type="protein sequence ID" value="CAB4893213.1"/>
    <property type="molecule type" value="Genomic_DNA"/>
</dbReference>
<protein>
    <submittedName>
        <fullName evidence="2">Unannotated protein</fullName>
    </submittedName>
</protein>
<gene>
    <name evidence="2" type="ORF">UFOPK3564_00143</name>
</gene>
<reference evidence="2" key="1">
    <citation type="submission" date="2020-05" db="EMBL/GenBank/DDBJ databases">
        <authorList>
            <person name="Chiriac C."/>
            <person name="Salcher M."/>
            <person name="Ghai R."/>
            <person name="Kavagutti S V."/>
        </authorList>
    </citation>
    <scope>NUCLEOTIDE SEQUENCE</scope>
</reference>
<sequence>MANYWVVQHPAGGWDVKREGAQRASSHHLTQREAIAAAHPLIVNSGGGELVVQDRHGQIRQKDTIGRPDPYPPAG</sequence>
<organism evidence="2">
    <name type="scientific">freshwater metagenome</name>
    <dbReference type="NCBI Taxonomy" id="449393"/>
    <lineage>
        <taxon>unclassified sequences</taxon>
        <taxon>metagenomes</taxon>
        <taxon>ecological metagenomes</taxon>
    </lineage>
</organism>